<comment type="subcellular location">
    <subcellularLocation>
        <location evidence="1">Cell membrane</location>
    </subcellularLocation>
</comment>
<dbReference type="InterPro" id="IPR001173">
    <property type="entry name" value="Glyco_trans_2-like"/>
</dbReference>
<dbReference type="PANTHER" id="PTHR43646:SF2">
    <property type="entry name" value="GLYCOSYLTRANSFERASE 2-LIKE DOMAIN-CONTAINING PROTEIN"/>
    <property type="match status" value="1"/>
</dbReference>
<dbReference type="InterPro" id="IPR026461">
    <property type="entry name" value="Trfase_2_rSAM/seldom_assoc"/>
</dbReference>
<name>A0A550JLI5_9BACT</name>
<dbReference type="InterPro" id="IPR029044">
    <property type="entry name" value="Nucleotide-diphossugar_trans"/>
</dbReference>
<dbReference type="RefSeq" id="WP_092053247.1">
    <property type="nucleotide sequence ID" value="NZ_FOJJ01000001.1"/>
</dbReference>
<dbReference type="Proteomes" id="UP000317155">
    <property type="component" value="Unassembled WGS sequence"/>
</dbReference>
<reference evidence="8 9" key="1">
    <citation type="submission" date="2019-07" db="EMBL/GenBank/DDBJ databases">
        <title>Insights of Desulfuromonas acetexigens electromicrobiology.</title>
        <authorList>
            <person name="Katuri K."/>
            <person name="Sapireddy V."/>
            <person name="Shaw D.R."/>
            <person name="Saikaly P."/>
        </authorList>
    </citation>
    <scope>NUCLEOTIDE SEQUENCE [LARGE SCALE GENOMIC DNA]</scope>
    <source>
        <strain evidence="8 9">2873</strain>
    </source>
</reference>
<dbReference type="SUPFAM" id="SSF53448">
    <property type="entry name" value="Nucleotide-diphospho-sugar transferases"/>
    <property type="match status" value="1"/>
</dbReference>
<evidence type="ECO:0000313" key="9">
    <source>
        <dbReference type="Proteomes" id="UP000317155"/>
    </source>
</evidence>
<proteinExistence type="predicted"/>
<evidence type="ECO:0000256" key="1">
    <source>
        <dbReference type="ARBA" id="ARBA00004236"/>
    </source>
</evidence>
<protein>
    <submittedName>
        <fullName evidence="8">Glycosyltransferase</fullName>
    </submittedName>
</protein>
<evidence type="ECO:0000256" key="5">
    <source>
        <dbReference type="ARBA" id="ARBA00023136"/>
    </source>
</evidence>
<evidence type="ECO:0000256" key="2">
    <source>
        <dbReference type="ARBA" id="ARBA00022475"/>
    </source>
</evidence>
<keyword evidence="9" id="KW-1185">Reference proteome</keyword>
<dbReference type="OrthoDB" id="5291101at2"/>
<dbReference type="GO" id="GO:0005886">
    <property type="term" value="C:plasma membrane"/>
    <property type="evidence" value="ECO:0007669"/>
    <property type="project" value="UniProtKB-SubCell"/>
</dbReference>
<accession>A0A550JLI5</accession>
<dbReference type="Pfam" id="PF00535">
    <property type="entry name" value="Glycos_transf_2"/>
    <property type="match status" value="1"/>
</dbReference>
<dbReference type="EMBL" id="VJVV01000001">
    <property type="protein sequence ID" value="TRO84078.1"/>
    <property type="molecule type" value="Genomic_DNA"/>
</dbReference>
<keyword evidence="4 8" id="KW-0808">Transferase</keyword>
<keyword evidence="5 6" id="KW-0472">Membrane</keyword>
<dbReference type="AlphaFoldDB" id="A0A550JLI5"/>
<sequence length="359" mass="40560">MSNPVGLPELSVIVPTLNEEGTLPELLENLGQQRGIAFELIIVDGGSRDDTRSLAASAVTDFHLVQVDSPAGRGTQFNAGVRWARGEWLLFLHADSRFADPTALARGVGHLIAESERLAAPLIAGRFALRFADTGGHHPGVYAFYESKARQNRPGCIHGDQGFLLQRQLFSRLGPFATDLSFLEDERFAERVFQQGKWLLLPAEITTSARRFVAEGLFRRQWLNALILNALAVGWFDFLRAAPGLYRVQDQAGRIDLRAPARAVWGLLRDRPWRERWRLCYDSAAFALDNAWQLLLVLDVRLGLRRNRDFRGEKTPCLDRWEKPLRRVCRWLPGRFFLAVGLGTGGYLLLIFGSRFPRR</sequence>
<gene>
    <name evidence="8" type="ORF">FL622_02545</name>
</gene>
<evidence type="ECO:0000256" key="6">
    <source>
        <dbReference type="SAM" id="Phobius"/>
    </source>
</evidence>
<keyword evidence="6" id="KW-0812">Transmembrane</keyword>
<comment type="caution">
    <text evidence="8">The sequence shown here is derived from an EMBL/GenBank/DDBJ whole genome shotgun (WGS) entry which is preliminary data.</text>
</comment>
<keyword evidence="3" id="KW-0328">Glycosyltransferase</keyword>
<dbReference type="GO" id="GO:0016757">
    <property type="term" value="F:glycosyltransferase activity"/>
    <property type="evidence" value="ECO:0007669"/>
    <property type="project" value="UniProtKB-KW"/>
</dbReference>
<evidence type="ECO:0000259" key="7">
    <source>
        <dbReference type="Pfam" id="PF00535"/>
    </source>
</evidence>
<organism evidence="8 9">
    <name type="scientific">Trichloromonas acetexigens</name>
    <dbReference type="NCBI Taxonomy" id="38815"/>
    <lineage>
        <taxon>Bacteria</taxon>
        <taxon>Pseudomonadati</taxon>
        <taxon>Thermodesulfobacteriota</taxon>
        <taxon>Desulfuromonadia</taxon>
        <taxon>Desulfuromonadales</taxon>
        <taxon>Trichloromonadaceae</taxon>
        <taxon>Trichloromonas</taxon>
    </lineage>
</organism>
<dbReference type="NCBIfam" id="TIGR04283">
    <property type="entry name" value="glyco_like_mftF"/>
    <property type="match status" value="1"/>
</dbReference>
<feature type="transmembrane region" description="Helical" evidence="6">
    <location>
        <begin position="336"/>
        <end position="353"/>
    </location>
</feature>
<evidence type="ECO:0000256" key="4">
    <source>
        <dbReference type="ARBA" id="ARBA00022679"/>
    </source>
</evidence>
<dbReference type="PANTHER" id="PTHR43646">
    <property type="entry name" value="GLYCOSYLTRANSFERASE"/>
    <property type="match status" value="1"/>
</dbReference>
<evidence type="ECO:0000256" key="3">
    <source>
        <dbReference type="ARBA" id="ARBA00022676"/>
    </source>
</evidence>
<keyword evidence="2" id="KW-1003">Cell membrane</keyword>
<dbReference type="Gene3D" id="3.90.550.10">
    <property type="entry name" value="Spore Coat Polysaccharide Biosynthesis Protein SpsA, Chain A"/>
    <property type="match status" value="1"/>
</dbReference>
<feature type="domain" description="Glycosyltransferase 2-like" evidence="7">
    <location>
        <begin position="11"/>
        <end position="151"/>
    </location>
</feature>
<evidence type="ECO:0000313" key="8">
    <source>
        <dbReference type="EMBL" id="TRO84078.1"/>
    </source>
</evidence>
<keyword evidence="6" id="KW-1133">Transmembrane helix</keyword>